<comment type="caution">
    <text evidence="1">The sequence shown here is derived from an EMBL/GenBank/DDBJ whole genome shotgun (WGS) entry which is preliminary data.</text>
</comment>
<organism evidence="1 2">
    <name type="scientific">Pontiella agarivorans</name>
    <dbReference type="NCBI Taxonomy" id="3038953"/>
    <lineage>
        <taxon>Bacteria</taxon>
        <taxon>Pseudomonadati</taxon>
        <taxon>Kiritimatiellota</taxon>
        <taxon>Kiritimatiellia</taxon>
        <taxon>Kiritimatiellales</taxon>
        <taxon>Pontiellaceae</taxon>
        <taxon>Pontiella</taxon>
    </lineage>
</organism>
<dbReference type="InterPro" id="IPR043519">
    <property type="entry name" value="NT_sf"/>
</dbReference>
<dbReference type="GO" id="GO:0016740">
    <property type="term" value="F:transferase activity"/>
    <property type="evidence" value="ECO:0007669"/>
    <property type="project" value="UniProtKB-KW"/>
</dbReference>
<dbReference type="SUPFAM" id="SSF81301">
    <property type="entry name" value="Nucleotidyltransferase"/>
    <property type="match status" value="1"/>
</dbReference>
<name>A0ABU5MYW1_9BACT</name>
<dbReference type="Pfam" id="PF08843">
    <property type="entry name" value="AbiEii"/>
    <property type="match status" value="1"/>
</dbReference>
<protein>
    <submittedName>
        <fullName evidence="1">Nucleotidyl transferase AbiEii/AbiGii toxin family protein</fullName>
    </submittedName>
</protein>
<evidence type="ECO:0000313" key="2">
    <source>
        <dbReference type="Proteomes" id="UP001290861"/>
    </source>
</evidence>
<keyword evidence="1" id="KW-0808">Transferase</keyword>
<dbReference type="EMBL" id="JARVCO010000010">
    <property type="protein sequence ID" value="MDZ8119368.1"/>
    <property type="molecule type" value="Genomic_DNA"/>
</dbReference>
<dbReference type="InterPro" id="IPR014942">
    <property type="entry name" value="AbiEii"/>
</dbReference>
<keyword evidence="2" id="KW-1185">Reference proteome</keyword>
<evidence type="ECO:0000313" key="1">
    <source>
        <dbReference type="EMBL" id="MDZ8119368.1"/>
    </source>
</evidence>
<reference evidence="1 2" key="1">
    <citation type="journal article" date="2024" name="Appl. Environ. Microbiol.">
        <title>Pontiella agarivorans sp. nov., a novel marine anaerobic bacterium capable of degrading macroalgal polysaccharides and fixing nitrogen.</title>
        <authorList>
            <person name="Liu N."/>
            <person name="Kivenson V."/>
            <person name="Peng X."/>
            <person name="Cui Z."/>
            <person name="Lankiewicz T.S."/>
            <person name="Gosselin K.M."/>
            <person name="English C.J."/>
            <person name="Blair E.M."/>
            <person name="O'Malley M.A."/>
            <person name="Valentine D.L."/>
        </authorList>
    </citation>
    <scope>NUCLEOTIDE SEQUENCE [LARGE SCALE GENOMIC DNA]</scope>
    <source>
        <strain evidence="1 2">NLcol2</strain>
    </source>
</reference>
<gene>
    <name evidence="1" type="ORF">P9H32_12120</name>
</gene>
<sequence>METNSVEYVFDVVSTQLPKAGVEFLMIGGHAVNHYGFSRATVDVDFMIVSNDVATVREVMKTAGFTNVSDSDNVIFFGHPENPHRVDFLKIEQDSMDKLIKSAEVIDYSGYRLKVPGISDLIAMKLFAVSQGSLQREEKDLLDVVNLVQECGLDLKLIRELCDRYASDDVYSKVESRMSGEEKDG</sequence>
<dbReference type="Proteomes" id="UP001290861">
    <property type="component" value="Unassembled WGS sequence"/>
</dbReference>
<dbReference type="Gene3D" id="3.30.460.40">
    <property type="match status" value="1"/>
</dbReference>
<dbReference type="RefSeq" id="WP_322609152.1">
    <property type="nucleotide sequence ID" value="NZ_JARVCO010000010.1"/>
</dbReference>
<proteinExistence type="predicted"/>
<accession>A0ABU5MYW1</accession>